<evidence type="ECO:0000313" key="2">
    <source>
        <dbReference type="Proteomes" id="UP001597459"/>
    </source>
</evidence>
<accession>A0ABW5N827</accession>
<sequence>MNKNKIETRKAIKREEVENWLKRNEKMINKHAFDRKIAAPVGTIQKYVRYDKTINQKRIDLLHRAIKSFGKMK</sequence>
<protein>
    <submittedName>
        <fullName evidence="1">Uncharacterized protein</fullName>
    </submittedName>
</protein>
<organism evidence="1 2">
    <name type="scientific">Aquimarina hainanensis</name>
    <dbReference type="NCBI Taxonomy" id="1578017"/>
    <lineage>
        <taxon>Bacteria</taxon>
        <taxon>Pseudomonadati</taxon>
        <taxon>Bacteroidota</taxon>
        <taxon>Flavobacteriia</taxon>
        <taxon>Flavobacteriales</taxon>
        <taxon>Flavobacteriaceae</taxon>
        <taxon>Aquimarina</taxon>
    </lineage>
</organism>
<evidence type="ECO:0000313" key="1">
    <source>
        <dbReference type="EMBL" id="MFD2590363.1"/>
    </source>
</evidence>
<name>A0ABW5N827_9FLAO</name>
<comment type="caution">
    <text evidence="1">The sequence shown here is derived from an EMBL/GenBank/DDBJ whole genome shotgun (WGS) entry which is preliminary data.</text>
</comment>
<gene>
    <name evidence="1" type="ORF">ACFSTE_05930</name>
</gene>
<proteinExistence type="predicted"/>
<reference evidence="2" key="1">
    <citation type="journal article" date="2019" name="Int. J. Syst. Evol. Microbiol.">
        <title>The Global Catalogue of Microorganisms (GCM) 10K type strain sequencing project: providing services to taxonomists for standard genome sequencing and annotation.</title>
        <authorList>
            <consortium name="The Broad Institute Genomics Platform"/>
            <consortium name="The Broad Institute Genome Sequencing Center for Infectious Disease"/>
            <person name="Wu L."/>
            <person name="Ma J."/>
        </authorList>
    </citation>
    <scope>NUCLEOTIDE SEQUENCE [LARGE SCALE GENOMIC DNA]</scope>
    <source>
        <strain evidence="2">KCTC 42423</strain>
    </source>
</reference>
<dbReference type="Proteomes" id="UP001597459">
    <property type="component" value="Unassembled WGS sequence"/>
</dbReference>
<keyword evidence="2" id="KW-1185">Reference proteome</keyword>
<dbReference type="RefSeq" id="WP_378257653.1">
    <property type="nucleotide sequence ID" value="NZ_JBHSJV010000001.1"/>
</dbReference>
<dbReference type="EMBL" id="JBHULX010000004">
    <property type="protein sequence ID" value="MFD2590363.1"/>
    <property type="molecule type" value="Genomic_DNA"/>
</dbReference>